<dbReference type="Pfam" id="PF07690">
    <property type="entry name" value="MFS_1"/>
    <property type="match status" value="1"/>
</dbReference>
<feature type="transmembrane region" description="Helical" evidence="4">
    <location>
        <begin position="149"/>
        <end position="168"/>
    </location>
</feature>
<dbReference type="Proteomes" id="UP000053477">
    <property type="component" value="Unassembled WGS sequence"/>
</dbReference>
<evidence type="ECO:0000313" key="5">
    <source>
        <dbReference type="EMBL" id="KLO11122.1"/>
    </source>
</evidence>
<feature type="transmembrane region" description="Helical" evidence="4">
    <location>
        <begin position="297"/>
        <end position="318"/>
    </location>
</feature>
<feature type="transmembrane region" description="Helical" evidence="4">
    <location>
        <begin position="392"/>
        <end position="414"/>
    </location>
</feature>
<dbReference type="Gene3D" id="1.20.1250.20">
    <property type="entry name" value="MFS general substrate transporter like domains"/>
    <property type="match status" value="1"/>
</dbReference>
<comment type="subcellular location">
    <subcellularLocation>
        <location evidence="1">Membrane</location>
        <topology evidence="1">Multi-pass membrane protein</topology>
    </subcellularLocation>
</comment>
<dbReference type="GO" id="GO:0022857">
    <property type="term" value="F:transmembrane transporter activity"/>
    <property type="evidence" value="ECO:0007669"/>
    <property type="project" value="InterPro"/>
</dbReference>
<feature type="transmembrane region" description="Helical" evidence="4">
    <location>
        <begin position="205"/>
        <end position="223"/>
    </location>
</feature>
<name>A0A0H2RHQ9_9AGAM</name>
<keyword evidence="6" id="KW-1185">Reference proteome</keyword>
<sequence length="531" mass="56278">MELAIQTPLPPSSDEAVSPLNRSRINDLRAESQDEIALQDLSRVLDSDIEPENGEPQSDRNVSSLAPVDGGFQAWSFLAGAFVVQTFIWGIPNSFGVFLNSYMQDARFATQPQARTILPLIGTLSSGIMYCSGVVLYPILARYPRSRKGMMWSGAFLSWLGLFLASFVTKVTYLLLFQGIVFGIGGSLLYAPSTSYMMEWFVRRRGLASGIINAGTSVGGLALPPTLPKLIEKIGLSMTLRCLSLVFAITILVQSWLKPRLPESASRTAPQTRESDHQITSERPINSRSKWLTNAPFQLALIATTVQGLAYFLPVLYLPSFASSLGLSPSSASLSVAFLNGSSILSRVALGVLSDKVSPFTLGMLCALGTALATFVLWGVVAVQAASHFSGLLAFGVAYGALTGGWTSLMPGFIRPVAADDPQLATNLMGILYALRGVGNILSTPISSSLFDSSSSISSASPSITSGVASLGSKYQVLEALGSGGGYEKMIIYVGSCFAGAGVLAGMGALAEKTSQSRAGADGRGGRWWSR</sequence>
<dbReference type="STRING" id="27342.A0A0H2RHQ9"/>
<dbReference type="OrthoDB" id="2213137at2759"/>
<feature type="transmembrane region" description="Helical" evidence="4">
    <location>
        <begin position="235"/>
        <end position="257"/>
    </location>
</feature>
<keyword evidence="4" id="KW-0472">Membrane</keyword>
<keyword evidence="4" id="KW-0812">Transmembrane</keyword>
<comment type="similarity">
    <text evidence="2">Belongs to the major facilitator superfamily. Monocarboxylate porter (TC 2.A.1.13) family.</text>
</comment>
<reference evidence="5 6" key="1">
    <citation type="submission" date="2015-04" db="EMBL/GenBank/DDBJ databases">
        <title>Complete genome sequence of Schizopora paradoxa KUC8140, a cosmopolitan wood degrader in East Asia.</title>
        <authorList>
            <consortium name="DOE Joint Genome Institute"/>
            <person name="Min B."/>
            <person name="Park H."/>
            <person name="Jang Y."/>
            <person name="Kim J.-J."/>
            <person name="Kim K.H."/>
            <person name="Pangilinan J."/>
            <person name="Lipzen A."/>
            <person name="Riley R."/>
            <person name="Grigoriev I.V."/>
            <person name="Spatafora J.W."/>
            <person name="Choi I.-G."/>
        </authorList>
    </citation>
    <scope>NUCLEOTIDE SEQUENCE [LARGE SCALE GENOMIC DNA]</scope>
    <source>
        <strain evidence="5 6">KUC8140</strain>
    </source>
</reference>
<dbReference type="PANTHER" id="PTHR11360:SF287">
    <property type="entry name" value="MFS MONOCARBOXYLATE TRANSPORTER"/>
    <property type="match status" value="1"/>
</dbReference>
<dbReference type="PANTHER" id="PTHR11360">
    <property type="entry name" value="MONOCARBOXYLATE TRANSPORTER"/>
    <property type="match status" value="1"/>
</dbReference>
<dbReference type="InParanoid" id="A0A0H2RHQ9"/>
<evidence type="ECO:0000256" key="1">
    <source>
        <dbReference type="ARBA" id="ARBA00004141"/>
    </source>
</evidence>
<feature type="region of interest" description="Disordered" evidence="3">
    <location>
        <begin position="1"/>
        <end position="20"/>
    </location>
</feature>
<feature type="transmembrane region" description="Helical" evidence="4">
    <location>
        <begin position="117"/>
        <end position="137"/>
    </location>
</feature>
<evidence type="ECO:0000313" key="6">
    <source>
        <dbReference type="Proteomes" id="UP000053477"/>
    </source>
</evidence>
<protein>
    <submittedName>
        <fullName evidence="5">MFS general substrate transporter</fullName>
    </submittedName>
</protein>
<dbReference type="InterPro" id="IPR050327">
    <property type="entry name" value="Proton-linked_MCT"/>
</dbReference>
<dbReference type="SUPFAM" id="SSF103473">
    <property type="entry name" value="MFS general substrate transporter"/>
    <property type="match status" value="1"/>
</dbReference>
<gene>
    <name evidence="5" type="ORF">SCHPADRAFT_855765</name>
</gene>
<dbReference type="InterPro" id="IPR011701">
    <property type="entry name" value="MFS"/>
</dbReference>
<feature type="transmembrane region" description="Helical" evidence="4">
    <location>
        <begin position="490"/>
        <end position="511"/>
    </location>
</feature>
<proteinExistence type="inferred from homology"/>
<evidence type="ECO:0000256" key="4">
    <source>
        <dbReference type="SAM" id="Phobius"/>
    </source>
</evidence>
<feature type="transmembrane region" description="Helical" evidence="4">
    <location>
        <begin position="74"/>
        <end position="97"/>
    </location>
</feature>
<dbReference type="InterPro" id="IPR036259">
    <property type="entry name" value="MFS_trans_sf"/>
</dbReference>
<feature type="transmembrane region" description="Helical" evidence="4">
    <location>
        <begin position="362"/>
        <end position="386"/>
    </location>
</feature>
<keyword evidence="4" id="KW-1133">Transmembrane helix</keyword>
<feature type="region of interest" description="Disordered" evidence="3">
    <location>
        <begin position="264"/>
        <end position="283"/>
    </location>
</feature>
<evidence type="ECO:0000256" key="2">
    <source>
        <dbReference type="ARBA" id="ARBA00006727"/>
    </source>
</evidence>
<dbReference type="AlphaFoldDB" id="A0A0H2RHQ9"/>
<accession>A0A0H2RHQ9</accession>
<dbReference type="EMBL" id="KQ086008">
    <property type="protein sequence ID" value="KLO11122.1"/>
    <property type="molecule type" value="Genomic_DNA"/>
</dbReference>
<evidence type="ECO:0000256" key="3">
    <source>
        <dbReference type="SAM" id="MobiDB-lite"/>
    </source>
</evidence>
<dbReference type="GO" id="GO:0016020">
    <property type="term" value="C:membrane"/>
    <property type="evidence" value="ECO:0007669"/>
    <property type="project" value="UniProtKB-SubCell"/>
</dbReference>
<organism evidence="5 6">
    <name type="scientific">Schizopora paradoxa</name>
    <dbReference type="NCBI Taxonomy" id="27342"/>
    <lineage>
        <taxon>Eukaryota</taxon>
        <taxon>Fungi</taxon>
        <taxon>Dikarya</taxon>
        <taxon>Basidiomycota</taxon>
        <taxon>Agaricomycotina</taxon>
        <taxon>Agaricomycetes</taxon>
        <taxon>Hymenochaetales</taxon>
        <taxon>Schizoporaceae</taxon>
        <taxon>Schizopora</taxon>
    </lineage>
</organism>